<evidence type="ECO:0000313" key="4">
    <source>
        <dbReference type="Proteomes" id="UP000198688"/>
    </source>
</evidence>
<reference evidence="3 4" key="1">
    <citation type="submission" date="2016-10" db="EMBL/GenBank/DDBJ databases">
        <authorList>
            <person name="de Groot N.N."/>
        </authorList>
    </citation>
    <scope>NUCLEOTIDE SEQUENCE [LARGE SCALE GENOMIC DNA]</scope>
    <source>
        <strain evidence="3 4">DSM 43941</strain>
    </source>
</reference>
<feature type="compositionally biased region" description="Low complexity" evidence="1">
    <location>
        <begin position="22"/>
        <end position="31"/>
    </location>
</feature>
<accession>A0A1H2D3N9</accession>
<dbReference type="STRING" id="113562.SAMN04489716_7861"/>
<evidence type="ECO:0000313" key="3">
    <source>
        <dbReference type="EMBL" id="SDT77194.1"/>
    </source>
</evidence>
<evidence type="ECO:0008006" key="5">
    <source>
        <dbReference type="Google" id="ProtNLM"/>
    </source>
</evidence>
<proteinExistence type="predicted"/>
<gene>
    <name evidence="3" type="ORF">SAMN04489716_7861</name>
</gene>
<keyword evidence="2" id="KW-0472">Membrane</keyword>
<sequence length="262" mass="27403">MSTPGPERVPSTVKVDKTTGQGKPPAAKPAGGRPGGPNRPGGKNGGGKKGRKPVTPVKVAGGRNWGPIAVAGVVVLIAVGIISWGVIASVQSDKQTATPWEDRAKAIQGIVGYRDNPDKTLTAQEHKAGVITYKMNPPVGGEHNAKWQNCMGDVYDAPIANEHAVHSLEHGAVWVTYKPDLAADQVEALATEVKAKSFTMLSPYPNQTSNISLQAWGYQLAVDSATDPRIDEFIRALSQNASMEPGIPCSGGVSQTGTVPVS</sequence>
<keyword evidence="4" id="KW-1185">Reference proteome</keyword>
<protein>
    <recommendedName>
        <fullName evidence="5">DUF3105 domain-containing protein</fullName>
    </recommendedName>
</protein>
<dbReference type="Proteomes" id="UP000198688">
    <property type="component" value="Chromosome I"/>
</dbReference>
<dbReference type="EMBL" id="LT629758">
    <property type="protein sequence ID" value="SDT77194.1"/>
    <property type="molecule type" value="Genomic_DNA"/>
</dbReference>
<evidence type="ECO:0000256" key="2">
    <source>
        <dbReference type="SAM" id="Phobius"/>
    </source>
</evidence>
<dbReference type="Pfam" id="PF11303">
    <property type="entry name" value="DUF3105"/>
    <property type="match status" value="1"/>
</dbReference>
<dbReference type="AlphaFoldDB" id="A0A1H2D3N9"/>
<dbReference type="InterPro" id="IPR021454">
    <property type="entry name" value="DUF3105"/>
</dbReference>
<feature type="compositionally biased region" description="Gly residues" evidence="1">
    <location>
        <begin position="32"/>
        <end position="45"/>
    </location>
</feature>
<keyword evidence="2" id="KW-1133">Transmembrane helix</keyword>
<feature type="transmembrane region" description="Helical" evidence="2">
    <location>
        <begin position="65"/>
        <end position="87"/>
    </location>
</feature>
<feature type="region of interest" description="Disordered" evidence="1">
    <location>
        <begin position="1"/>
        <end position="58"/>
    </location>
</feature>
<keyword evidence="2" id="KW-0812">Transmembrane</keyword>
<organism evidence="3 4">
    <name type="scientific">Actinoplanes derwentensis</name>
    <dbReference type="NCBI Taxonomy" id="113562"/>
    <lineage>
        <taxon>Bacteria</taxon>
        <taxon>Bacillati</taxon>
        <taxon>Actinomycetota</taxon>
        <taxon>Actinomycetes</taxon>
        <taxon>Micromonosporales</taxon>
        <taxon>Micromonosporaceae</taxon>
        <taxon>Actinoplanes</taxon>
    </lineage>
</organism>
<evidence type="ECO:0000256" key="1">
    <source>
        <dbReference type="SAM" id="MobiDB-lite"/>
    </source>
</evidence>
<name>A0A1H2D3N9_9ACTN</name>